<dbReference type="GO" id="GO:0005886">
    <property type="term" value="C:plasma membrane"/>
    <property type="evidence" value="ECO:0007669"/>
    <property type="project" value="UniProtKB-SubCell"/>
</dbReference>
<accession>A0A840MYH4</accession>
<keyword evidence="4" id="KW-1003">Cell membrane</keyword>
<dbReference type="EMBL" id="JACHIJ010000002">
    <property type="protein sequence ID" value="MBB5051474.1"/>
    <property type="molecule type" value="Genomic_DNA"/>
</dbReference>
<evidence type="ECO:0000259" key="10">
    <source>
        <dbReference type="Pfam" id="PF01061"/>
    </source>
</evidence>
<evidence type="ECO:0000256" key="5">
    <source>
        <dbReference type="ARBA" id="ARBA00022692"/>
    </source>
</evidence>
<sequence>MARQGQARSQAGMALQDAIDGLSLWTLWGKLGWNDILQRYRRSLLGPLWLTASMAIMVVSLGIVYSKIFKSELRDFMPFLCAGLLIWGYISSILSEAGSLFTGAESYIKQIRLPFSVYVLRFMWSKVIIFAHNFVIYFGVLIYFQIWPGSVALYAIPGFMLVTINGALASMYLGMMSARFRDIPQVIASFIQILFFITPIMWKPELLGDHANLMTLNPFFHLVEIVRAPLLGQLPSAENYYAVALITVLNVAFAIAFFVRFRARISYWV</sequence>
<dbReference type="AlphaFoldDB" id="A0A840MYH4"/>
<dbReference type="PANTHER" id="PTHR30413:SF10">
    <property type="entry name" value="CAPSULE POLYSACCHARIDE EXPORT INNER-MEMBRANE PROTEIN CTRC"/>
    <property type="match status" value="1"/>
</dbReference>
<evidence type="ECO:0000256" key="3">
    <source>
        <dbReference type="ARBA" id="ARBA00022448"/>
    </source>
</evidence>
<keyword evidence="5 9" id="KW-0812">Transmembrane</keyword>
<comment type="caution">
    <text evidence="11">The sequence shown here is derived from an EMBL/GenBank/DDBJ whole genome shotgun (WGS) entry which is preliminary data.</text>
</comment>
<evidence type="ECO:0000256" key="8">
    <source>
        <dbReference type="ARBA" id="ARBA00023136"/>
    </source>
</evidence>
<organism evidence="11 12">
    <name type="scientific">Afipia massiliensis</name>
    <dbReference type="NCBI Taxonomy" id="211460"/>
    <lineage>
        <taxon>Bacteria</taxon>
        <taxon>Pseudomonadati</taxon>
        <taxon>Pseudomonadota</taxon>
        <taxon>Alphaproteobacteria</taxon>
        <taxon>Hyphomicrobiales</taxon>
        <taxon>Nitrobacteraceae</taxon>
        <taxon>Afipia</taxon>
    </lineage>
</organism>
<keyword evidence="7" id="KW-0762">Sugar transport</keyword>
<dbReference type="GO" id="GO:0015920">
    <property type="term" value="P:lipopolysaccharide transport"/>
    <property type="evidence" value="ECO:0007669"/>
    <property type="project" value="TreeGrafter"/>
</dbReference>
<keyword evidence="3" id="KW-0813">Transport</keyword>
<protein>
    <submittedName>
        <fullName evidence="11">ABC-2 type transport system permease protein/lipopolysaccharide transport system permease protein</fullName>
    </submittedName>
</protein>
<name>A0A840MYH4_9BRAD</name>
<evidence type="ECO:0000256" key="6">
    <source>
        <dbReference type="ARBA" id="ARBA00022989"/>
    </source>
</evidence>
<evidence type="ECO:0000256" key="4">
    <source>
        <dbReference type="ARBA" id="ARBA00022475"/>
    </source>
</evidence>
<evidence type="ECO:0000256" key="2">
    <source>
        <dbReference type="ARBA" id="ARBA00007783"/>
    </source>
</evidence>
<evidence type="ECO:0000256" key="1">
    <source>
        <dbReference type="ARBA" id="ARBA00004651"/>
    </source>
</evidence>
<keyword evidence="6 9" id="KW-1133">Transmembrane helix</keyword>
<proteinExistence type="inferred from homology"/>
<reference evidence="11 12" key="1">
    <citation type="submission" date="2020-08" db="EMBL/GenBank/DDBJ databases">
        <title>Genomic Encyclopedia of Type Strains, Phase IV (KMG-IV): sequencing the most valuable type-strain genomes for metagenomic binning, comparative biology and taxonomic classification.</title>
        <authorList>
            <person name="Goeker M."/>
        </authorList>
    </citation>
    <scope>NUCLEOTIDE SEQUENCE [LARGE SCALE GENOMIC DNA]</scope>
    <source>
        <strain evidence="11 12">DSM 17498</strain>
    </source>
</reference>
<feature type="transmembrane region" description="Helical" evidence="9">
    <location>
        <begin position="186"/>
        <end position="202"/>
    </location>
</feature>
<feature type="transmembrane region" description="Helical" evidence="9">
    <location>
        <begin position="44"/>
        <end position="65"/>
    </location>
</feature>
<dbReference type="GO" id="GO:0015774">
    <property type="term" value="P:polysaccharide transport"/>
    <property type="evidence" value="ECO:0007669"/>
    <property type="project" value="UniProtKB-KW"/>
</dbReference>
<comment type="similarity">
    <text evidence="2">Belongs to the ABC-2 integral membrane protein family.</text>
</comment>
<keyword evidence="8 9" id="KW-0472">Membrane</keyword>
<feature type="transmembrane region" description="Helical" evidence="9">
    <location>
        <begin position="122"/>
        <end position="146"/>
    </location>
</feature>
<dbReference type="InterPro" id="IPR013525">
    <property type="entry name" value="ABC2_TM"/>
</dbReference>
<evidence type="ECO:0000313" key="12">
    <source>
        <dbReference type="Proteomes" id="UP000521227"/>
    </source>
</evidence>
<feature type="transmembrane region" description="Helical" evidence="9">
    <location>
        <begin position="152"/>
        <end position="174"/>
    </location>
</feature>
<dbReference type="PANTHER" id="PTHR30413">
    <property type="entry name" value="INNER MEMBRANE TRANSPORT PERMEASE"/>
    <property type="match status" value="1"/>
</dbReference>
<evidence type="ECO:0000256" key="9">
    <source>
        <dbReference type="SAM" id="Phobius"/>
    </source>
</evidence>
<gene>
    <name evidence="11" type="ORF">HNQ36_001428</name>
</gene>
<dbReference type="Proteomes" id="UP000521227">
    <property type="component" value="Unassembled WGS sequence"/>
</dbReference>
<feature type="transmembrane region" description="Helical" evidence="9">
    <location>
        <begin position="240"/>
        <end position="259"/>
    </location>
</feature>
<evidence type="ECO:0000313" key="11">
    <source>
        <dbReference type="EMBL" id="MBB5051474.1"/>
    </source>
</evidence>
<feature type="transmembrane region" description="Helical" evidence="9">
    <location>
        <begin position="77"/>
        <end position="101"/>
    </location>
</feature>
<dbReference type="Pfam" id="PF01061">
    <property type="entry name" value="ABC2_membrane"/>
    <property type="match status" value="1"/>
</dbReference>
<dbReference type="GO" id="GO:0140359">
    <property type="term" value="F:ABC-type transporter activity"/>
    <property type="evidence" value="ECO:0007669"/>
    <property type="project" value="InterPro"/>
</dbReference>
<feature type="domain" description="ABC-2 type transporter transmembrane" evidence="10">
    <location>
        <begin position="31"/>
        <end position="229"/>
    </location>
</feature>
<evidence type="ECO:0000256" key="7">
    <source>
        <dbReference type="ARBA" id="ARBA00023047"/>
    </source>
</evidence>
<keyword evidence="7" id="KW-0625">Polysaccharide transport</keyword>
<comment type="subcellular location">
    <subcellularLocation>
        <location evidence="1">Cell membrane</location>
        <topology evidence="1">Multi-pass membrane protein</topology>
    </subcellularLocation>
</comment>